<dbReference type="Proteomes" id="UP001142610">
    <property type="component" value="Unassembled WGS sequence"/>
</dbReference>
<keyword evidence="4" id="KW-1185">Reference proteome</keyword>
<feature type="transmembrane region" description="Helical" evidence="1">
    <location>
        <begin position="12"/>
        <end position="30"/>
    </location>
</feature>
<dbReference type="GO" id="GO:0009190">
    <property type="term" value="P:cyclic nucleotide biosynthetic process"/>
    <property type="evidence" value="ECO:0007669"/>
    <property type="project" value="InterPro"/>
</dbReference>
<sequence length="756" mass="80491">MFEQRQEQRLRLLLLSPAVLVFLLAAWALLTAQNPGQTLREASFDTLLRLTPREAAEGGELPVATILIGDESQERLGEWPWPRSAYASLVQAAENGGAASVTLAISVAGDDPLSPDVLARRWLETSASEPADRIAALSVLPSNDLVLARATAGGPVALGVGERLRSTSVPVAWSRISAPDAGWFAIENSDLGYVAVPAVLGSKTLSAELREARLAAAAGLPLDRDGRARRVSPLYAAADLPAATAGLAGLAAASQEIVVTTARRTVSAAGAPLESVQVAAAPPIPLDSRGELRLWLPRDTGVPNVPAWRVLDQPGQWTAQLEGRHVFIGETLSPGGTVSTAKGELPLAAVHALNAQQFAAGVAPQRPAWAGFAEAFAVALVGVLAALAVVFLPAALATAAAVLLAILSFAGALVLFRSTGMLLDPSPAALASVGAPLAVGATVLVNMVVRDDAVRGAFHGALPQKAMSRLQRHGGAKLLHGVHREVTVLSCAFQLPPRLVRQFEKDPKDYVLFKASANDRLRRTILDHEGTVDYGEDGRLLGYWNVPLSEPKHIELACACALRMLDDVSEMSQQVAERHGTGPGGLFEDLADGRIEIGIATGPCFAGPVGLGGRNRYAALGQPVSFAGRLRARSELYGPAILADSRVFEALRHHYAFLDLDFVRRDAETAPEMIYGLVGNPFLKASKNFRTLSEAQRDLLVAWRDRDLTAATRQLQQLRGMPGVPQPYVELFERRIMNARVQRARRDDDQAEVLGP</sequence>
<gene>
    <name evidence="3" type="ORF">NOG11_10005</name>
</gene>
<organism evidence="3 4">
    <name type="scientific">Parvularcula maris</name>
    <dbReference type="NCBI Taxonomy" id="2965077"/>
    <lineage>
        <taxon>Bacteria</taxon>
        <taxon>Pseudomonadati</taxon>
        <taxon>Pseudomonadota</taxon>
        <taxon>Alphaproteobacteria</taxon>
        <taxon>Parvularculales</taxon>
        <taxon>Parvularculaceae</taxon>
        <taxon>Parvularcula</taxon>
    </lineage>
</organism>
<dbReference type="AlphaFoldDB" id="A0A9X2LA20"/>
<dbReference type="Gene3D" id="3.30.70.1230">
    <property type="entry name" value="Nucleotide cyclase"/>
    <property type="match status" value="1"/>
</dbReference>
<dbReference type="GO" id="GO:0004016">
    <property type="term" value="F:adenylate cyclase activity"/>
    <property type="evidence" value="ECO:0007669"/>
    <property type="project" value="UniProtKB-ARBA"/>
</dbReference>
<accession>A0A9X2LA20</accession>
<dbReference type="RefSeq" id="WP_256619615.1">
    <property type="nucleotide sequence ID" value="NZ_JANIBC010000007.1"/>
</dbReference>
<protein>
    <submittedName>
        <fullName evidence="3">CHASE2 domain-containing protein</fullName>
    </submittedName>
</protein>
<dbReference type="InterPro" id="IPR029787">
    <property type="entry name" value="Nucleotide_cyclase"/>
</dbReference>
<proteinExistence type="predicted"/>
<dbReference type="SUPFAM" id="SSF55073">
    <property type="entry name" value="Nucleotide cyclase"/>
    <property type="match status" value="1"/>
</dbReference>
<feature type="domain" description="Guanylate cyclase" evidence="2">
    <location>
        <begin position="553"/>
        <end position="631"/>
    </location>
</feature>
<keyword evidence="1" id="KW-1133">Transmembrane helix</keyword>
<dbReference type="SMART" id="SM01080">
    <property type="entry name" value="CHASE2"/>
    <property type="match status" value="1"/>
</dbReference>
<dbReference type="InterPro" id="IPR001054">
    <property type="entry name" value="A/G_cyclase"/>
</dbReference>
<name>A0A9X2LA20_9PROT</name>
<comment type="caution">
    <text evidence="3">The sequence shown here is derived from an EMBL/GenBank/DDBJ whole genome shotgun (WGS) entry which is preliminary data.</text>
</comment>
<evidence type="ECO:0000313" key="3">
    <source>
        <dbReference type="EMBL" id="MCQ8185728.1"/>
    </source>
</evidence>
<keyword evidence="1" id="KW-0472">Membrane</keyword>
<dbReference type="GO" id="GO:0035556">
    <property type="term" value="P:intracellular signal transduction"/>
    <property type="evidence" value="ECO:0007669"/>
    <property type="project" value="InterPro"/>
</dbReference>
<keyword evidence="1" id="KW-0812">Transmembrane</keyword>
<feature type="transmembrane region" description="Helical" evidence="1">
    <location>
        <begin position="399"/>
        <end position="416"/>
    </location>
</feature>
<dbReference type="EMBL" id="JANIBC010000007">
    <property type="protein sequence ID" value="MCQ8185728.1"/>
    <property type="molecule type" value="Genomic_DNA"/>
</dbReference>
<dbReference type="InterPro" id="IPR007890">
    <property type="entry name" value="CHASE2"/>
</dbReference>
<evidence type="ECO:0000313" key="4">
    <source>
        <dbReference type="Proteomes" id="UP001142610"/>
    </source>
</evidence>
<feature type="transmembrane region" description="Helical" evidence="1">
    <location>
        <begin position="368"/>
        <end position="392"/>
    </location>
</feature>
<dbReference type="PROSITE" id="PS50125">
    <property type="entry name" value="GUANYLATE_CYCLASE_2"/>
    <property type="match status" value="1"/>
</dbReference>
<feature type="transmembrane region" description="Helical" evidence="1">
    <location>
        <begin position="428"/>
        <end position="449"/>
    </location>
</feature>
<evidence type="ECO:0000256" key="1">
    <source>
        <dbReference type="SAM" id="Phobius"/>
    </source>
</evidence>
<evidence type="ECO:0000259" key="2">
    <source>
        <dbReference type="PROSITE" id="PS50125"/>
    </source>
</evidence>
<dbReference type="Pfam" id="PF05226">
    <property type="entry name" value="CHASE2"/>
    <property type="match status" value="1"/>
</dbReference>
<dbReference type="CDD" id="cd07302">
    <property type="entry name" value="CHD"/>
    <property type="match status" value="1"/>
</dbReference>
<reference evidence="3" key="1">
    <citation type="submission" date="2022-07" db="EMBL/GenBank/DDBJ databases">
        <title>Parvularcula maris sp. nov., an algicidal bacterium isolated from seawater.</title>
        <authorList>
            <person name="Li F."/>
        </authorList>
    </citation>
    <scope>NUCLEOTIDE SEQUENCE</scope>
    <source>
        <strain evidence="3">BGMRC 0090</strain>
    </source>
</reference>